<dbReference type="PANTHER" id="PTHR30483">
    <property type="entry name" value="LEUCINE-SPECIFIC-BINDING PROTEIN"/>
    <property type="match status" value="1"/>
</dbReference>
<feature type="domain" description="Leucine-binding protein" evidence="2">
    <location>
        <begin position="40"/>
        <end position="369"/>
    </location>
</feature>
<sequence length="408" mass="43633">MTRTPETRMNRRNYIKATGTGVSTSLLAGCFISGEGSSDTITIVALEPLSGVFSVYGPRHRDGAEFAAEQINADGGVRDRDIEIDVVDTEGTAQETVTAFTEAIERNNAVAGIGPGASEAAIRGGDIALENEVPLYLHAAGAVAANPRDNDYVFRTSLPATPTVGRAQAQMIEEGGYNNIGVIFEDGVWGDEYSAAIDAYFPDGITLTTETAPIPETDFVPLLRGFPDDTEVILGSGHPAGVSSMYNQVYEVGLDPDLYLGAITPMEADYDALGDDIEDSFASFNATDMYSDDYADVASTYQNETGDVFDHAQVNGYVSVQLIANSIEEAGSADPADIAEATRTGSFDLLFGSPIEYTEWGEIENSVQIYNSFTIGESPDHWPDVGFAPEEAFRTDPLPAYEPGELDI</sequence>
<organism evidence="3 4">
    <name type="scientific">Natrinema soli</name>
    <dbReference type="NCBI Taxonomy" id="1930624"/>
    <lineage>
        <taxon>Archaea</taxon>
        <taxon>Methanobacteriati</taxon>
        <taxon>Methanobacteriota</taxon>
        <taxon>Stenosarchaea group</taxon>
        <taxon>Halobacteria</taxon>
        <taxon>Halobacteriales</taxon>
        <taxon>Natrialbaceae</taxon>
        <taxon>Natrinema</taxon>
    </lineage>
</organism>
<dbReference type="RefSeq" id="WP_273739545.1">
    <property type="nucleotide sequence ID" value="NZ_JAQIVI010000271.1"/>
</dbReference>
<dbReference type="InterPro" id="IPR051010">
    <property type="entry name" value="BCAA_transport"/>
</dbReference>
<evidence type="ECO:0000313" key="3">
    <source>
        <dbReference type="EMBL" id="MFC6766590.1"/>
    </source>
</evidence>
<reference evidence="3 4" key="1">
    <citation type="journal article" date="2019" name="Int. J. Syst. Evol. Microbiol.">
        <title>The Global Catalogue of Microorganisms (GCM) 10K type strain sequencing project: providing services to taxonomists for standard genome sequencing and annotation.</title>
        <authorList>
            <consortium name="The Broad Institute Genomics Platform"/>
            <consortium name="The Broad Institute Genome Sequencing Center for Infectious Disease"/>
            <person name="Wu L."/>
            <person name="Ma J."/>
        </authorList>
    </citation>
    <scope>NUCLEOTIDE SEQUENCE [LARGE SCALE GENOMIC DNA]</scope>
    <source>
        <strain evidence="3 4">LMG 29247</strain>
    </source>
</reference>
<evidence type="ECO:0000256" key="1">
    <source>
        <dbReference type="ARBA" id="ARBA00022729"/>
    </source>
</evidence>
<dbReference type="InterPro" id="IPR028082">
    <property type="entry name" value="Peripla_BP_I"/>
</dbReference>
<protein>
    <submittedName>
        <fullName evidence="3">ABC transporter substrate-binding protein</fullName>
    </submittedName>
</protein>
<gene>
    <name evidence="3" type="ORF">ACFQE6_16810</name>
</gene>
<comment type="caution">
    <text evidence="3">The sequence shown here is derived from an EMBL/GenBank/DDBJ whole genome shotgun (WGS) entry which is preliminary data.</text>
</comment>
<keyword evidence="1" id="KW-0732">Signal</keyword>
<dbReference type="AlphaFoldDB" id="A0ABD5SMR0"/>
<evidence type="ECO:0000259" key="2">
    <source>
        <dbReference type="Pfam" id="PF13458"/>
    </source>
</evidence>
<dbReference type="Gene3D" id="3.40.50.2300">
    <property type="match status" value="2"/>
</dbReference>
<dbReference type="EMBL" id="JBHSWV010000271">
    <property type="protein sequence ID" value="MFC6766590.1"/>
    <property type="molecule type" value="Genomic_DNA"/>
</dbReference>
<name>A0ABD5SMR0_9EURY</name>
<evidence type="ECO:0000313" key="4">
    <source>
        <dbReference type="Proteomes" id="UP001596383"/>
    </source>
</evidence>
<dbReference type="PROSITE" id="PS51257">
    <property type="entry name" value="PROKAR_LIPOPROTEIN"/>
    <property type="match status" value="1"/>
</dbReference>
<keyword evidence="4" id="KW-1185">Reference proteome</keyword>
<dbReference type="SUPFAM" id="SSF53822">
    <property type="entry name" value="Periplasmic binding protein-like I"/>
    <property type="match status" value="1"/>
</dbReference>
<proteinExistence type="predicted"/>
<dbReference type="Pfam" id="PF13458">
    <property type="entry name" value="Peripla_BP_6"/>
    <property type="match status" value="1"/>
</dbReference>
<dbReference type="PANTHER" id="PTHR30483:SF6">
    <property type="entry name" value="PERIPLASMIC BINDING PROTEIN OF ABC TRANSPORTER FOR NATURAL AMINO ACIDS"/>
    <property type="match status" value="1"/>
</dbReference>
<dbReference type="InterPro" id="IPR028081">
    <property type="entry name" value="Leu-bd"/>
</dbReference>
<dbReference type="Proteomes" id="UP001596383">
    <property type="component" value="Unassembled WGS sequence"/>
</dbReference>
<accession>A0ABD5SMR0</accession>